<dbReference type="RefSeq" id="WP_087213329.1">
    <property type="nucleotide sequence ID" value="NZ_CP021431.1"/>
</dbReference>
<evidence type="ECO:0000313" key="3">
    <source>
        <dbReference type="Proteomes" id="UP000195273"/>
    </source>
</evidence>
<reference evidence="2 3" key="1">
    <citation type="submission" date="2017-05" db="EMBL/GenBank/DDBJ databases">
        <title>Genome Sequence of Loktanella vestfoldensis Strain SMR4r Isolated from a Culture of the Diatom Skeletonema marinoi.</title>
        <authorList>
            <person name="Topel M."/>
            <person name="Pinder M.I.M."/>
            <person name="Johansson O.N."/>
            <person name="Kourtchenko O."/>
            <person name="Godhe A."/>
            <person name="Clarke A.K."/>
        </authorList>
    </citation>
    <scope>NUCLEOTIDE SEQUENCE [LARGE SCALE GENOMIC DNA]</scope>
    <source>
        <strain evidence="2 3">SMR4r</strain>
    </source>
</reference>
<protein>
    <submittedName>
        <fullName evidence="2">Uncharacterized protein</fullName>
    </submittedName>
</protein>
<organism evidence="2 3">
    <name type="scientific">Yoonia vestfoldensis</name>
    <dbReference type="NCBI Taxonomy" id="245188"/>
    <lineage>
        <taxon>Bacteria</taxon>
        <taxon>Pseudomonadati</taxon>
        <taxon>Pseudomonadota</taxon>
        <taxon>Alphaproteobacteria</taxon>
        <taxon>Rhodobacterales</taxon>
        <taxon>Paracoccaceae</taxon>
        <taxon>Yoonia</taxon>
    </lineage>
</organism>
<dbReference type="EMBL" id="CP021431">
    <property type="protein sequence ID" value="ARU02220.1"/>
    <property type="molecule type" value="Genomic_DNA"/>
</dbReference>
<dbReference type="KEGG" id="lvs:LOKVESSMR4R_02929"/>
<evidence type="ECO:0000256" key="1">
    <source>
        <dbReference type="SAM" id="SignalP"/>
    </source>
</evidence>
<dbReference type="AlphaFoldDB" id="A0A1Y0EFG7"/>
<name>A0A1Y0EFG7_9RHOB</name>
<feature type="chain" id="PRO_5010990898" evidence="1">
    <location>
        <begin position="22"/>
        <end position="121"/>
    </location>
</feature>
<gene>
    <name evidence="2" type="ORF">LOKVESSMR4R_02929</name>
</gene>
<feature type="signal peptide" evidence="1">
    <location>
        <begin position="1"/>
        <end position="21"/>
    </location>
</feature>
<dbReference type="OrthoDB" id="7727934at2"/>
<accession>A0A1Y0EFG7</accession>
<keyword evidence="3" id="KW-1185">Reference proteome</keyword>
<proteinExistence type="predicted"/>
<sequence>MNRFLRQSAVLIGLVPAMAAAAPYDGIYRQTADADCAVIGGDGTSVRIAEGVFYGVETQCQMTRPVDVNGMDATLYTMECAADGQQWSERAMMMRTADGAGLYMVWNGYVFVYGLCPDVAP</sequence>
<dbReference type="Proteomes" id="UP000195273">
    <property type="component" value="Chromosome"/>
</dbReference>
<dbReference type="STRING" id="1122181.GCA_000382265_00212"/>
<evidence type="ECO:0000313" key="2">
    <source>
        <dbReference type="EMBL" id="ARU02220.1"/>
    </source>
</evidence>
<keyword evidence="1" id="KW-0732">Signal</keyword>